<protein>
    <submittedName>
        <fullName evidence="1">SDR family NAD(P)-dependent oxidoreductase</fullName>
    </submittedName>
</protein>
<dbReference type="RefSeq" id="WP_004578964.1">
    <property type="nucleotide sequence ID" value="NZ_AP028878.1"/>
</dbReference>
<dbReference type="AlphaFoldDB" id="N6WUI2"/>
<dbReference type="GO" id="GO:0005737">
    <property type="term" value="C:cytoplasm"/>
    <property type="evidence" value="ECO:0007669"/>
    <property type="project" value="TreeGrafter"/>
</dbReference>
<dbReference type="EMBL" id="APLQ01000011">
    <property type="protein sequence ID" value="ENO14667.1"/>
    <property type="molecule type" value="Genomic_DNA"/>
</dbReference>
<accession>N6WUI2</accession>
<gene>
    <name evidence="1" type="ORF">J057_04931</name>
</gene>
<sequence length="242" mass="26482">MVIAGVSGGIGRALAENALEGGRWQVLGLCRNPEKQSGWAEAWGDRLELLPWDALEDRARLDQTFAGQIQEGFSVDGLIYAAGVLHGEGLAPEKRLEDLDGASLARAFQINASAFPLLVRSLMPWMRHRDLKRIMAISAKVGSISDNGFGGWYAYRASKAALNMLVRNLSIELPRRIRPVTCAAVHPGTTLTALSEPFQQSLAQLEVHKPEATADNLMRIFEQLDTADNGSFLSWDGSTLPW</sequence>
<dbReference type="GO" id="GO:0016491">
    <property type="term" value="F:oxidoreductase activity"/>
    <property type="evidence" value="ECO:0007669"/>
    <property type="project" value="TreeGrafter"/>
</dbReference>
<organism evidence="1 2">
    <name type="scientific">Marinobacter nanhaiticus D15-8W</name>
    <dbReference type="NCBI Taxonomy" id="626887"/>
    <lineage>
        <taxon>Bacteria</taxon>
        <taxon>Pseudomonadati</taxon>
        <taxon>Pseudomonadota</taxon>
        <taxon>Gammaproteobacteria</taxon>
        <taxon>Pseudomonadales</taxon>
        <taxon>Marinobacteraceae</taxon>
        <taxon>Marinobacter</taxon>
    </lineage>
</organism>
<name>N6WUI2_9GAMM</name>
<keyword evidence="2" id="KW-1185">Reference proteome</keyword>
<evidence type="ECO:0000313" key="2">
    <source>
        <dbReference type="Proteomes" id="UP000013165"/>
    </source>
</evidence>
<dbReference type="SUPFAM" id="SSF51735">
    <property type="entry name" value="NAD(P)-binding Rossmann-fold domains"/>
    <property type="match status" value="1"/>
</dbReference>
<dbReference type="InterPro" id="IPR002347">
    <property type="entry name" value="SDR_fam"/>
</dbReference>
<dbReference type="HOGENOM" id="CLU_010194_9_7_6"/>
<dbReference type="Proteomes" id="UP000013165">
    <property type="component" value="Unassembled WGS sequence"/>
</dbReference>
<dbReference type="PANTHER" id="PTHR43544">
    <property type="entry name" value="SHORT-CHAIN DEHYDROGENASE/REDUCTASE"/>
    <property type="match status" value="1"/>
</dbReference>
<dbReference type="eggNOG" id="COG1028">
    <property type="taxonomic scope" value="Bacteria"/>
</dbReference>
<dbReference type="OrthoDB" id="9785826at2"/>
<dbReference type="STRING" id="626887.J057_04931"/>
<dbReference type="Gene3D" id="3.40.50.720">
    <property type="entry name" value="NAD(P)-binding Rossmann-like Domain"/>
    <property type="match status" value="1"/>
</dbReference>
<dbReference type="InterPro" id="IPR051468">
    <property type="entry name" value="Fungal_SecMetab_SDRs"/>
</dbReference>
<evidence type="ECO:0000313" key="1">
    <source>
        <dbReference type="EMBL" id="ENO14667.1"/>
    </source>
</evidence>
<comment type="caution">
    <text evidence="1">The sequence shown here is derived from an EMBL/GenBank/DDBJ whole genome shotgun (WGS) entry which is preliminary data.</text>
</comment>
<reference evidence="1 2" key="1">
    <citation type="journal article" date="2013" name="Genome Announc.">
        <title>Genome Sequence of the Polycyclic Aromatic Hydrocarbon-Degrading Bacterium Strain Marinobacter nanhaiticus D15-8WT.</title>
        <authorList>
            <person name="Cui Z."/>
            <person name="Gao W."/>
            <person name="Li Q."/>
            <person name="Xu G."/>
            <person name="Zheng L."/>
        </authorList>
    </citation>
    <scope>NUCLEOTIDE SEQUENCE [LARGE SCALE GENOMIC DNA]</scope>
    <source>
        <strain evidence="1 2">D15-8W</strain>
    </source>
</reference>
<dbReference type="Pfam" id="PF00106">
    <property type="entry name" value="adh_short"/>
    <property type="match status" value="1"/>
</dbReference>
<dbReference type="PANTHER" id="PTHR43544:SF12">
    <property type="entry name" value="NAD(P)-BINDING ROSSMANN-FOLD SUPERFAMILY PROTEIN"/>
    <property type="match status" value="1"/>
</dbReference>
<dbReference type="PATRIC" id="fig|626887.3.peg.971"/>
<dbReference type="InterPro" id="IPR036291">
    <property type="entry name" value="NAD(P)-bd_dom_sf"/>
</dbReference>
<proteinExistence type="predicted"/>